<dbReference type="InterPro" id="IPR000182">
    <property type="entry name" value="GNAT_dom"/>
</dbReference>
<sequence length="158" mass="18409">MELKKVEIRPYSDIDMANFIRMFCSYFRTDFKYDISDKKSEELCNKIADSVMTGVTALDMLAVNGELVGFISYQVDSQKSDWCEREGWGFIREMYISHNMRRKGLGSILVDHAEMMLYDKGTKHIYLTSDEAGEFWRSCGYTETKSLSTINHDPIYEK</sequence>
<organism evidence="2 3">
    <name type="scientific">Anaerocolumna chitinilytica</name>
    <dbReference type="NCBI Taxonomy" id="1727145"/>
    <lineage>
        <taxon>Bacteria</taxon>
        <taxon>Bacillati</taxon>
        <taxon>Bacillota</taxon>
        <taxon>Clostridia</taxon>
        <taxon>Lachnospirales</taxon>
        <taxon>Lachnospiraceae</taxon>
        <taxon>Anaerocolumna</taxon>
    </lineage>
</organism>
<evidence type="ECO:0000313" key="2">
    <source>
        <dbReference type="EMBL" id="BCJ98713.1"/>
    </source>
</evidence>
<reference evidence="2 3" key="1">
    <citation type="submission" date="2020-08" db="EMBL/GenBank/DDBJ databases">
        <title>Draft genome sequencing of an Anaerocolumna strain isolated from anoxic soil subjected to BSD treatment.</title>
        <authorList>
            <person name="Uek A."/>
            <person name="Tonouchi A."/>
        </authorList>
    </citation>
    <scope>NUCLEOTIDE SEQUENCE [LARGE SCALE GENOMIC DNA]</scope>
    <source>
        <strain evidence="2 3">CTTW</strain>
    </source>
</reference>
<evidence type="ECO:0000259" key="1">
    <source>
        <dbReference type="PROSITE" id="PS51186"/>
    </source>
</evidence>
<reference evidence="2 3" key="2">
    <citation type="submission" date="2020-08" db="EMBL/GenBank/DDBJ databases">
        <authorList>
            <person name="Ueki A."/>
            <person name="Tonouchi A."/>
        </authorList>
    </citation>
    <scope>NUCLEOTIDE SEQUENCE [LARGE SCALE GENOMIC DNA]</scope>
    <source>
        <strain evidence="2 3">CTTW</strain>
    </source>
</reference>
<dbReference type="RefSeq" id="WP_185259027.1">
    <property type="nucleotide sequence ID" value="NZ_AP023368.1"/>
</dbReference>
<dbReference type="Gene3D" id="3.40.630.30">
    <property type="match status" value="1"/>
</dbReference>
<feature type="domain" description="N-acetyltransferase" evidence="1">
    <location>
        <begin position="6"/>
        <end position="158"/>
    </location>
</feature>
<dbReference type="CDD" id="cd04301">
    <property type="entry name" value="NAT_SF"/>
    <property type="match status" value="1"/>
</dbReference>
<dbReference type="SUPFAM" id="SSF55729">
    <property type="entry name" value="Acyl-CoA N-acyltransferases (Nat)"/>
    <property type="match status" value="1"/>
</dbReference>
<gene>
    <name evidence="2" type="ORF">bsdcttw_17540</name>
</gene>
<protein>
    <recommendedName>
        <fullName evidence="1">N-acetyltransferase domain-containing protein</fullName>
    </recommendedName>
</protein>
<dbReference type="KEGG" id="acht:bsdcttw_17540"/>
<dbReference type="EMBL" id="AP023368">
    <property type="protein sequence ID" value="BCJ98713.1"/>
    <property type="molecule type" value="Genomic_DNA"/>
</dbReference>
<dbReference type="Pfam" id="PF00583">
    <property type="entry name" value="Acetyltransf_1"/>
    <property type="match status" value="1"/>
</dbReference>
<accession>A0A7I8DJT0</accession>
<dbReference type="Proteomes" id="UP000515703">
    <property type="component" value="Chromosome"/>
</dbReference>
<dbReference type="PROSITE" id="PS51186">
    <property type="entry name" value="GNAT"/>
    <property type="match status" value="1"/>
</dbReference>
<keyword evidence="3" id="KW-1185">Reference proteome</keyword>
<name>A0A7I8DJT0_9FIRM</name>
<dbReference type="InterPro" id="IPR016181">
    <property type="entry name" value="Acyl_CoA_acyltransferase"/>
</dbReference>
<evidence type="ECO:0000313" key="3">
    <source>
        <dbReference type="Proteomes" id="UP000515703"/>
    </source>
</evidence>
<proteinExistence type="predicted"/>
<dbReference type="GO" id="GO:0016747">
    <property type="term" value="F:acyltransferase activity, transferring groups other than amino-acyl groups"/>
    <property type="evidence" value="ECO:0007669"/>
    <property type="project" value="InterPro"/>
</dbReference>
<dbReference type="AlphaFoldDB" id="A0A7I8DJT0"/>